<reference evidence="3" key="1">
    <citation type="submission" date="2025-08" db="UniProtKB">
        <authorList>
            <consortium name="RefSeq"/>
        </authorList>
    </citation>
    <scope>IDENTIFICATION</scope>
    <source>
        <tissue evidence="3">Young leaves</tissue>
    </source>
</reference>
<dbReference type="PANTHER" id="PTHR47074">
    <property type="entry name" value="BNAC02G40300D PROTEIN"/>
    <property type="match status" value="1"/>
</dbReference>
<dbReference type="RefSeq" id="XP_038974418.1">
    <property type="nucleotide sequence ID" value="XM_039118490.1"/>
</dbReference>
<dbReference type="GO" id="GO:0004523">
    <property type="term" value="F:RNA-DNA hybrid ribonuclease activity"/>
    <property type="evidence" value="ECO:0007669"/>
    <property type="project" value="InterPro"/>
</dbReference>
<dbReference type="InterPro" id="IPR002156">
    <property type="entry name" value="RNaseH_domain"/>
</dbReference>
<dbReference type="Proteomes" id="UP000228380">
    <property type="component" value="Unplaced"/>
</dbReference>
<dbReference type="KEGG" id="pda:120105754"/>
<dbReference type="Pfam" id="PF13456">
    <property type="entry name" value="RVT_3"/>
    <property type="match status" value="1"/>
</dbReference>
<evidence type="ECO:0000313" key="3">
    <source>
        <dbReference type="RefSeq" id="XP_038974418.1"/>
    </source>
</evidence>
<evidence type="ECO:0000313" key="2">
    <source>
        <dbReference type="Proteomes" id="UP000228380"/>
    </source>
</evidence>
<evidence type="ECO:0000259" key="1">
    <source>
        <dbReference type="Pfam" id="PF13456"/>
    </source>
</evidence>
<sequence length="206" mass="22384">MLKNFDRAISQSREVIAASALFTVGMAGDIWGTSSAVIAPRFALVSWVPPPLGHLKVNFDGSMLVDGTTGGIGFVIRDSWGRLVAAGGQRTLGLTVVGAELRAAWEGLSFARRVLGAERVLLEGDSSVVIDWIRGVDRYGDGHPLIRDTRRLAQELGASRQHTYFGRRTRQQTGSPPSSPGTLGSFFGHLWETLLPLCTLYFSVIW</sequence>
<gene>
    <name evidence="3" type="primary">LOC120105754</name>
</gene>
<dbReference type="InterPro" id="IPR044730">
    <property type="entry name" value="RNase_H-like_dom_plant"/>
</dbReference>
<dbReference type="GO" id="GO:0003676">
    <property type="term" value="F:nucleic acid binding"/>
    <property type="evidence" value="ECO:0007669"/>
    <property type="project" value="InterPro"/>
</dbReference>
<protein>
    <submittedName>
        <fullName evidence="3">Uncharacterized protein LOC120105754</fullName>
    </submittedName>
</protein>
<accession>A0A8B8ZSC5</accession>
<dbReference type="AlphaFoldDB" id="A0A8B8ZSC5"/>
<dbReference type="InterPro" id="IPR012337">
    <property type="entry name" value="RNaseH-like_sf"/>
</dbReference>
<keyword evidence="2" id="KW-1185">Reference proteome</keyword>
<dbReference type="InterPro" id="IPR036397">
    <property type="entry name" value="RNaseH_sf"/>
</dbReference>
<dbReference type="Gene3D" id="3.30.420.10">
    <property type="entry name" value="Ribonuclease H-like superfamily/Ribonuclease H"/>
    <property type="match status" value="1"/>
</dbReference>
<dbReference type="SUPFAM" id="SSF53098">
    <property type="entry name" value="Ribonuclease H-like"/>
    <property type="match status" value="1"/>
</dbReference>
<dbReference type="PANTHER" id="PTHR47074:SF11">
    <property type="entry name" value="REVERSE TRANSCRIPTASE-LIKE PROTEIN"/>
    <property type="match status" value="1"/>
</dbReference>
<name>A0A8B8ZSC5_PHODC</name>
<dbReference type="OrthoDB" id="597234at2759"/>
<organism evidence="2 3">
    <name type="scientific">Phoenix dactylifera</name>
    <name type="common">Date palm</name>
    <dbReference type="NCBI Taxonomy" id="42345"/>
    <lineage>
        <taxon>Eukaryota</taxon>
        <taxon>Viridiplantae</taxon>
        <taxon>Streptophyta</taxon>
        <taxon>Embryophyta</taxon>
        <taxon>Tracheophyta</taxon>
        <taxon>Spermatophyta</taxon>
        <taxon>Magnoliopsida</taxon>
        <taxon>Liliopsida</taxon>
        <taxon>Arecaceae</taxon>
        <taxon>Coryphoideae</taxon>
        <taxon>Phoeniceae</taxon>
        <taxon>Phoenix</taxon>
    </lineage>
</organism>
<dbReference type="InterPro" id="IPR052929">
    <property type="entry name" value="RNase_H-like_EbsB-rel"/>
</dbReference>
<dbReference type="CDD" id="cd06222">
    <property type="entry name" value="RNase_H_like"/>
    <property type="match status" value="1"/>
</dbReference>
<proteinExistence type="predicted"/>
<feature type="domain" description="RNase H type-1" evidence="1">
    <location>
        <begin position="58"/>
        <end position="155"/>
    </location>
</feature>
<dbReference type="GeneID" id="120105754"/>